<proteinExistence type="inferred from homology"/>
<dbReference type="PANTHER" id="PTHR43226">
    <property type="entry name" value="XAA-PRO AMINOPEPTIDASE 3"/>
    <property type="match status" value="1"/>
</dbReference>
<evidence type="ECO:0000313" key="7">
    <source>
        <dbReference type="Proteomes" id="UP000046395"/>
    </source>
</evidence>
<organism evidence="7 8">
    <name type="scientific">Trichuris muris</name>
    <name type="common">Mouse whipworm</name>
    <dbReference type="NCBI Taxonomy" id="70415"/>
    <lineage>
        <taxon>Eukaryota</taxon>
        <taxon>Metazoa</taxon>
        <taxon>Ecdysozoa</taxon>
        <taxon>Nematoda</taxon>
        <taxon>Enoplea</taxon>
        <taxon>Dorylaimia</taxon>
        <taxon>Trichinellida</taxon>
        <taxon>Trichuridae</taxon>
        <taxon>Trichuris</taxon>
    </lineage>
</organism>
<dbReference type="GO" id="GO:0005739">
    <property type="term" value="C:mitochondrion"/>
    <property type="evidence" value="ECO:0007669"/>
    <property type="project" value="TreeGrafter"/>
</dbReference>
<accession>A0A5S6Q5H3</accession>
<evidence type="ECO:0000313" key="8">
    <source>
        <dbReference type="WBParaSite" id="TMUE_0000002197.1"/>
    </source>
</evidence>
<keyword evidence="4" id="KW-0378">Hydrolase</keyword>
<evidence type="ECO:0000256" key="4">
    <source>
        <dbReference type="ARBA" id="ARBA00022801"/>
    </source>
</evidence>
<dbReference type="GO" id="GO:0030145">
    <property type="term" value="F:manganese ion binding"/>
    <property type="evidence" value="ECO:0007669"/>
    <property type="project" value="InterPro"/>
</dbReference>
<keyword evidence="5" id="KW-0464">Manganese</keyword>
<dbReference type="STRING" id="70415.A0A5S6Q5H3"/>
<reference evidence="8" key="1">
    <citation type="submission" date="2019-12" db="UniProtKB">
        <authorList>
            <consortium name="WormBaseParasite"/>
        </authorList>
    </citation>
    <scope>IDENTIFICATION</scope>
</reference>
<dbReference type="Gene3D" id="3.40.350.10">
    <property type="entry name" value="Creatinase/prolidase N-terminal domain"/>
    <property type="match status" value="1"/>
</dbReference>
<dbReference type="Pfam" id="PF00557">
    <property type="entry name" value="Peptidase_M24"/>
    <property type="match status" value="1"/>
</dbReference>
<dbReference type="PANTHER" id="PTHR43226:SF4">
    <property type="entry name" value="XAA-PRO AMINOPEPTIDASE 3"/>
    <property type="match status" value="1"/>
</dbReference>
<dbReference type="InterPro" id="IPR029149">
    <property type="entry name" value="Creatin/AminoP/Spt16_N"/>
</dbReference>
<dbReference type="AlphaFoldDB" id="A0A5S6Q5H3"/>
<dbReference type="InterPro" id="IPR052433">
    <property type="entry name" value="X-Pro_dipept-like"/>
</dbReference>
<evidence type="ECO:0000256" key="2">
    <source>
        <dbReference type="ARBA" id="ARBA00008766"/>
    </source>
</evidence>
<dbReference type="SUPFAM" id="SSF55920">
    <property type="entry name" value="Creatinase/aminopeptidase"/>
    <property type="match status" value="1"/>
</dbReference>
<evidence type="ECO:0000256" key="1">
    <source>
        <dbReference type="ARBA" id="ARBA00001936"/>
    </source>
</evidence>
<keyword evidence="7" id="KW-1185">Reference proteome</keyword>
<evidence type="ECO:0000259" key="6">
    <source>
        <dbReference type="SMART" id="SM01011"/>
    </source>
</evidence>
<dbReference type="WBParaSite" id="TMUE_0000002197.1">
    <property type="protein sequence ID" value="TMUE_0000002197.1"/>
    <property type="gene ID" value="WBGene00298050"/>
</dbReference>
<dbReference type="SUPFAM" id="SSF53092">
    <property type="entry name" value="Creatinase/prolidase N-terminal domain"/>
    <property type="match status" value="1"/>
</dbReference>
<dbReference type="Gene3D" id="3.90.230.10">
    <property type="entry name" value="Creatinase/methionine aminopeptidase superfamily"/>
    <property type="match status" value="1"/>
</dbReference>
<dbReference type="InterPro" id="IPR036005">
    <property type="entry name" value="Creatinase/aminopeptidase-like"/>
</dbReference>
<comment type="similarity">
    <text evidence="2">Belongs to the peptidase M24B family.</text>
</comment>
<dbReference type="GO" id="GO:0006508">
    <property type="term" value="P:proteolysis"/>
    <property type="evidence" value="ECO:0007669"/>
    <property type="project" value="TreeGrafter"/>
</dbReference>
<dbReference type="Pfam" id="PF05195">
    <property type="entry name" value="AMP_N"/>
    <property type="match status" value="1"/>
</dbReference>
<dbReference type="InterPro" id="IPR000994">
    <property type="entry name" value="Pept_M24"/>
</dbReference>
<name>A0A5S6Q5H3_TRIMR</name>
<evidence type="ECO:0000256" key="5">
    <source>
        <dbReference type="ARBA" id="ARBA00023211"/>
    </source>
</evidence>
<dbReference type="InterPro" id="IPR007865">
    <property type="entry name" value="Aminopep_P_N"/>
</dbReference>
<protein>
    <submittedName>
        <fullName evidence="8">AMP_N domain-containing protein</fullName>
    </submittedName>
</protein>
<keyword evidence="3" id="KW-0479">Metal-binding</keyword>
<comment type="cofactor">
    <cofactor evidence="1">
        <name>Mn(2+)</name>
        <dbReference type="ChEBI" id="CHEBI:29035"/>
    </cofactor>
</comment>
<sequence>MLLLRRLPAFHILIFERQRTLRVGKRCCSVATRYVGQPSPNSHPHLIGKDCVTPGISKDEYAERRANLWLKCLATSSVKNQIVLVPAATVAFAAPDVPYMFRQDSNFYYLSGLREPGSLLILYGSVNAPKSALFVAERSTSKELWDGPMAGTDGAQWLTGVDWAATHSSVANFMQDYIGTCDQRATRVWAVRSYLTKENESYQRSVEMLESAGMSVQDCSSTLHELRWRKSAAEIELMRRACAIGSQAMAYTIRFSSAGQEENVLIGKMDFECRLLGAERLSYPPVVGAGDRANTIHYLDANQLICENDLILMDAGCEFGGYVSDITRTWPSLTSFTGPQALLYDILYDCQLHLIDGLKQRRLNDLRSTYMEMLVRLGLGLQSIGILPKDFRAADMLQISGKICPHHVGHYLGLDVHDTGSIAKDRAFEPGVVITVEPGLYFKADREDVPEPFRGIGMRIEDDVLITDTGAEVLSDRCPKSRSDIEALRKP</sequence>
<feature type="domain" description="Aminopeptidase P N-terminal" evidence="6">
    <location>
        <begin position="56"/>
        <end position="190"/>
    </location>
</feature>
<dbReference type="Proteomes" id="UP000046395">
    <property type="component" value="Unassembled WGS sequence"/>
</dbReference>
<evidence type="ECO:0000256" key="3">
    <source>
        <dbReference type="ARBA" id="ARBA00022723"/>
    </source>
</evidence>
<dbReference type="GO" id="GO:0070006">
    <property type="term" value="F:metalloaminopeptidase activity"/>
    <property type="evidence" value="ECO:0007669"/>
    <property type="project" value="InterPro"/>
</dbReference>
<dbReference type="SMART" id="SM01011">
    <property type="entry name" value="AMP_N"/>
    <property type="match status" value="1"/>
</dbReference>